<dbReference type="AlphaFoldDB" id="C3MID6"/>
<dbReference type="OrthoDB" id="8424714at2"/>
<dbReference type="PATRIC" id="fig|394.7.peg.3505"/>
<accession>C3MID6</accession>
<dbReference type="EMBL" id="CP001389">
    <property type="protein sequence ID" value="ACP24484.1"/>
    <property type="molecule type" value="Genomic_DNA"/>
</dbReference>
<protein>
    <submittedName>
        <fullName evidence="1">Uncharacterized protein</fullName>
    </submittedName>
</protein>
<evidence type="ECO:0000313" key="1">
    <source>
        <dbReference type="EMBL" id="ACP24484.1"/>
    </source>
</evidence>
<dbReference type="STRING" id="394.NGR_c06910"/>
<dbReference type="KEGG" id="rhi:NGR_c06910"/>
<evidence type="ECO:0000313" key="2">
    <source>
        <dbReference type="Proteomes" id="UP000001054"/>
    </source>
</evidence>
<reference evidence="1 2" key="1">
    <citation type="journal article" date="2009" name="Appl. Environ. Microbiol.">
        <title>Rhizobium sp. strain NGR234 possesses a remarkable number of secretion systems.</title>
        <authorList>
            <person name="Schmeisser C."/>
            <person name="Liesegang H."/>
            <person name="Krysciak D."/>
            <person name="Bakkou N."/>
            <person name="Le Quere A."/>
            <person name="Wollherr A."/>
            <person name="Heinemeyer I."/>
            <person name="Morgenstern B."/>
            <person name="Pommerening-Roeser A."/>
            <person name="Flores M."/>
            <person name="Palacios R."/>
            <person name="Brenner S."/>
            <person name="Gottschalk G."/>
            <person name="Schmitz R.A."/>
            <person name="Broughton W.J."/>
            <person name="Perret X."/>
            <person name="Strittmatter A.W."/>
            <person name="Streit W.R."/>
        </authorList>
    </citation>
    <scope>NUCLEOTIDE SEQUENCE [LARGE SCALE GENOMIC DNA]</scope>
    <source>
        <strain evidence="2">NBRC 101917 / NGR234</strain>
    </source>
</reference>
<sequence>MILSGDDLVRDQRTRRAGEIRSAALAYVRECGRQCQVLDIDEFGLRRWPRDRDEKRRIMIDALRDAVGSGVPVMDVWQRFEVSGTIARRLVGASSYGDLYRILRDNEMPVAFRPGDIARWVHDGKLRREEGMDILGIESGPAFDSFVAAWLAGEQ</sequence>
<organism evidence="1 2">
    <name type="scientific">Sinorhizobium fredii (strain NBRC 101917 / NGR234)</name>
    <dbReference type="NCBI Taxonomy" id="394"/>
    <lineage>
        <taxon>Bacteria</taxon>
        <taxon>Pseudomonadati</taxon>
        <taxon>Pseudomonadota</taxon>
        <taxon>Alphaproteobacteria</taxon>
        <taxon>Hyphomicrobiales</taxon>
        <taxon>Rhizobiaceae</taxon>
        <taxon>Sinorhizobium/Ensifer group</taxon>
        <taxon>Sinorhizobium</taxon>
    </lineage>
</organism>
<keyword evidence="2" id="KW-1185">Reference proteome</keyword>
<dbReference type="Proteomes" id="UP000001054">
    <property type="component" value="Chromosome"/>
</dbReference>
<proteinExistence type="predicted"/>
<dbReference type="HOGENOM" id="CLU_1694081_0_0_5"/>
<gene>
    <name evidence="1" type="ordered locus">NGR_c06910</name>
</gene>
<name>C3MID6_SINFN</name>